<gene>
    <name evidence="1" type="ORF">Naga_100368g2</name>
</gene>
<dbReference type="Proteomes" id="UP000019335">
    <property type="component" value="Chromosome 5"/>
</dbReference>
<dbReference type="AlphaFoldDB" id="W7TMM6"/>
<proteinExistence type="predicted"/>
<accession>W7TMM6</accession>
<keyword evidence="2" id="KW-1185">Reference proteome</keyword>
<organism evidence="1 2">
    <name type="scientific">Nannochloropsis gaditana</name>
    <dbReference type="NCBI Taxonomy" id="72520"/>
    <lineage>
        <taxon>Eukaryota</taxon>
        <taxon>Sar</taxon>
        <taxon>Stramenopiles</taxon>
        <taxon>Ochrophyta</taxon>
        <taxon>Eustigmatophyceae</taxon>
        <taxon>Eustigmatales</taxon>
        <taxon>Monodopsidaceae</taxon>
        <taxon>Nannochloropsis</taxon>
    </lineage>
</organism>
<protein>
    <submittedName>
        <fullName evidence="1">Uncharacterized protein</fullName>
    </submittedName>
</protein>
<evidence type="ECO:0000313" key="2">
    <source>
        <dbReference type="Proteomes" id="UP000019335"/>
    </source>
</evidence>
<evidence type="ECO:0000313" key="1">
    <source>
        <dbReference type="EMBL" id="EWM28355.1"/>
    </source>
</evidence>
<reference evidence="1 2" key="1">
    <citation type="journal article" date="2014" name="Mol. Plant">
        <title>Chromosome Scale Genome Assembly and Transcriptome Profiling of Nannochloropsis gaditana in Nitrogen Depletion.</title>
        <authorList>
            <person name="Corteggiani Carpinelli E."/>
            <person name="Telatin A."/>
            <person name="Vitulo N."/>
            <person name="Forcato C."/>
            <person name="D'Angelo M."/>
            <person name="Schiavon R."/>
            <person name="Vezzi A."/>
            <person name="Giacometti G.M."/>
            <person name="Morosinotto T."/>
            <person name="Valle G."/>
        </authorList>
    </citation>
    <scope>NUCLEOTIDE SEQUENCE [LARGE SCALE GENOMIC DNA]</scope>
    <source>
        <strain evidence="1 2">B-31</strain>
    </source>
</reference>
<sequence>MRLSLTSTCHRRPFSLPTSHQKSSSINRLIPRYIRRPPSKPFRKLAASLSFVPQQLFVVAAITHPP</sequence>
<dbReference type="EMBL" id="AZIL01000337">
    <property type="protein sequence ID" value="EWM28355.1"/>
    <property type="molecule type" value="Genomic_DNA"/>
</dbReference>
<comment type="caution">
    <text evidence="1">The sequence shown here is derived from an EMBL/GenBank/DDBJ whole genome shotgun (WGS) entry which is preliminary data.</text>
</comment>
<name>W7TMM6_9STRA</name>